<reference evidence="1 2" key="1">
    <citation type="journal article" date="2011" name="Stand. Genomic Sci.">
        <title>Complete genome sequence of the hyperthermophilic chemolithoautotroph Pyrolobus fumarii type strain (1A).</title>
        <authorList>
            <person name="Anderson I."/>
            <person name="Goker M."/>
            <person name="Nolan M."/>
            <person name="Lucas S."/>
            <person name="Hammon N."/>
            <person name="Deshpande S."/>
            <person name="Cheng J.F."/>
            <person name="Tapia R."/>
            <person name="Han C."/>
            <person name="Goodwin L."/>
            <person name="Pitluck S."/>
            <person name="Huntemann M."/>
            <person name="Liolios K."/>
            <person name="Ivanova N."/>
            <person name="Pagani I."/>
            <person name="Mavromatis K."/>
            <person name="Ovchinikova G."/>
            <person name="Pati A."/>
            <person name="Chen A."/>
            <person name="Palaniappan K."/>
            <person name="Land M."/>
            <person name="Hauser L."/>
            <person name="Brambilla E.M."/>
            <person name="Huber H."/>
            <person name="Yasawong M."/>
            <person name="Rohde M."/>
            <person name="Spring S."/>
            <person name="Abt B."/>
            <person name="Sikorski J."/>
            <person name="Wirth R."/>
            <person name="Detter J.C."/>
            <person name="Woyke T."/>
            <person name="Bristow J."/>
            <person name="Eisen J.A."/>
            <person name="Markowitz V."/>
            <person name="Hugenholtz P."/>
            <person name="Kyrpides N.C."/>
            <person name="Klenk H.P."/>
            <person name="Lapidus A."/>
        </authorList>
    </citation>
    <scope>NUCLEOTIDE SEQUENCE [LARGE SCALE GENOMIC DNA]</scope>
    <source>
        <strain evidence="2">DSM 11204 / 1A</strain>
    </source>
</reference>
<dbReference type="HOGENOM" id="CLU_052138_0_0_2"/>
<dbReference type="EMBL" id="CP002838">
    <property type="protein sequence ID" value="AEM39458.1"/>
    <property type="molecule type" value="Genomic_DNA"/>
</dbReference>
<dbReference type="AlphaFoldDB" id="G0EC88"/>
<evidence type="ECO:0000313" key="1">
    <source>
        <dbReference type="EMBL" id="AEM39458.1"/>
    </source>
</evidence>
<dbReference type="STRING" id="694429.Pyrfu_1601"/>
<gene>
    <name evidence="1" type="ordered locus">Pyrfu_1601</name>
</gene>
<keyword evidence="2" id="KW-1185">Reference proteome</keyword>
<protein>
    <submittedName>
        <fullName evidence="1">Uncharacterized protein</fullName>
    </submittedName>
</protein>
<dbReference type="eggNOG" id="arCOG04216">
    <property type="taxonomic scope" value="Archaea"/>
</dbReference>
<dbReference type="InParanoid" id="G0EC88"/>
<organism evidence="1 2">
    <name type="scientific">Pyrolobus fumarii (strain DSM 11204 / 1A)</name>
    <dbReference type="NCBI Taxonomy" id="694429"/>
    <lineage>
        <taxon>Archaea</taxon>
        <taxon>Thermoproteota</taxon>
        <taxon>Thermoprotei</taxon>
        <taxon>Desulfurococcales</taxon>
        <taxon>Pyrodictiaceae</taxon>
        <taxon>Pyrolobus</taxon>
    </lineage>
</organism>
<evidence type="ECO:0000313" key="2">
    <source>
        <dbReference type="Proteomes" id="UP000001037"/>
    </source>
</evidence>
<dbReference type="KEGG" id="pfm:Pyrfu_1601"/>
<dbReference type="Proteomes" id="UP000001037">
    <property type="component" value="Chromosome"/>
</dbReference>
<accession>G0EC88</accession>
<name>G0EC88_PYRF1</name>
<proteinExistence type="predicted"/>
<sequence>MCRTNPVLLGRKGVPLSGDVVSWRELLPRLNEGDEILERLRLEFVDEYFGSKLAEAYEWVRVLKEVAERASRTVGAEGVLWTKELKSFLADPRRHLAKKLYIYALDLQRSKLKPEEFEKVALAAARTSLNTNMRSIYQAWVFLVVVETLGRNNRAKIVFPEHGHILLERSGRQRGGTIPPNLVLLLEGRGYLSFFIEAPRPIGWGDNADLAKAWRLYVALRPDMMVYSGKVLNMVEAGRNPPIRRPNVIIECKELPDWYARVREIRGPFARPMSGVEWRNRWLRGLWAGLADVLGVETPEKAYQAVKERRGLRLSEPQIVKLYARIYKPDKLYLVSRAKVPQRIRENLEDKQIVVIDGVGFDPRGLEELANELAKMASYGSSGETIEVDGETATMLARLASALGLESVAQVVKLLARYGMTRLEELRRLAGSSV</sequence>